<evidence type="ECO:0000313" key="2">
    <source>
        <dbReference type="Proteomes" id="UP000515913"/>
    </source>
</evidence>
<accession>A0A7G9GXF8</accession>
<dbReference type="RefSeq" id="WP_187422956.1">
    <property type="nucleotide sequence ID" value="NZ_CP060637.1"/>
</dbReference>
<dbReference type="KEGG" id="fho:H9Q81_01225"/>
<organism evidence="1 2">
    <name type="scientific">Fusobacterium hominis</name>
    <dbReference type="NCBI Taxonomy" id="2764326"/>
    <lineage>
        <taxon>Bacteria</taxon>
        <taxon>Fusobacteriati</taxon>
        <taxon>Fusobacteriota</taxon>
        <taxon>Fusobacteriia</taxon>
        <taxon>Fusobacteriales</taxon>
        <taxon>Fusobacteriaceae</taxon>
        <taxon>Fusobacterium</taxon>
    </lineage>
</organism>
<dbReference type="EMBL" id="CP060637">
    <property type="protein sequence ID" value="QNM15490.1"/>
    <property type="molecule type" value="Genomic_DNA"/>
</dbReference>
<keyword evidence="2" id="KW-1185">Reference proteome</keyword>
<sequence length="71" mass="7996">MNYKYFISFCYRDSDSFQGFGNGIFILSRQITSDTDIQQITEHFSKAGNHKDLVILGVTLLGVDENGDSIN</sequence>
<dbReference type="AlphaFoldDB" id="A0A7G9GXF8"/>
<reference evidence="1 2" key="1">
    <citation type="submission" date="2020-08" db="EMBL/GenBank/DDBJ databases">
        <authorList>
            <person name="Liu C."/>
            <person name="Sun Q."/>
        </authorList>
    </citation>
    <scope>NUCLEOTIDE SEQUENCE [LARGE SCALE GENOMIC DNA]</scope>
    <source>
        <strain evidence="1 2">NSJ-57</strain>
    </source>
</reference>
<protein>
    <submittedName>
        <fullName evidence="1">Uncharacterized protein</fullName>
    </submittedName>
</protein>
<proteinExistence type="predicted"/>
<evidence type="ECO:0000313" key="1">
    <source>
        <dbReference type="EMBL" id="QNM15490.1"/>
    </source>
</evidence>
<dbReference type="Proteomes" id="UP000515913">
    <property type="component" value="Chromosome"/>
</dbReference>
<name>A0A7G9GXF8_9FUSO</name>
<gene>
    <name evidence="1" type="ORF">H9Q81_01225</name>
</gene>